<protein>
    <submittedName>
        <fullName evidence="1">Uncharacterized protein</fullName>
    </submittedName>
</protein>
<name>A0A8S5TGC8_9VIRU</name>
<dbReference type="EMBL" id="BK032819">
    <property type="protein sequence ID" value="DAF62083.1"/>
    <property type="molecule type" value="Genomic_DNA"/>
</dbReference>
<sequence length="257" mass="29362">MKNLSTIIDESREMNDLDYILESTNDFKKISTNILYSIWQTTGNDDYMDTIIDAMHGDNNAVKRLKEVPYVQKYIFDYVGERKGVVMLSWLTDSIAGMDVNPKIACEVISTYFNKLMATGGIDKFIGAGMEGFVIDVHDQVVKVFYKPMNAANKKFYELCKTKKYSVLPKVTHLSSRTVSMEKLDVTKDSVRVNKSITDFCNLMMDKNYKTTDKKALKAFEEMTLVAEELGVKMYVFDAHIWNVGLRGNGDVVLFDY</sequence>
<accession>A0A8S5TGC8</accession>
<reference evidence="1" key="1">
    <citation type="journal article" date="2021" name="Proc. Natl. Acad. Sci. U.S.A.">
        <title>A Catalog of Tens of Thousands of Viruses from Human Metagenomes Reveals Hidden Associations with Chronic Diseases.</title>
        <authorList>
            <person name="Tisza M.J."/>
            <person name="Buck C.B."/>
        </authorList>
    </citation>
    <scope>NUCLEOTIDE SEQUENCE</scope>
    <source>
        <strain evidence="1">CtL4h4</strain>
    </source>
</reference>
<organism evidence="1">
    <name type="scientific">Phage sp. ctL4h4</name>
    <dbReference type="NCBI Taxonomy" id="2828005"/>
    <lineage>
        <taxon>Viruses</taxon>
    </lineage>
</organism>
<proteinExistence type="predicted"/>
<evidence type="ECO:0000313" key="1">
    <source>
        <dbReference type="EMBL" id="DAF62083.1"/>
    </source>
</evidence>